<evidence type="ECO:0000313" key="6">
    <source>
        <dbReference type="Proteomes" id="UP000002675"/>
    </source>
</evidence>
<dbReference type="InterPro" id="IPR029787">
    <property type="entry name" value="Nucleotide_cyclase"/>
</dbReference>
<dbReference type="SUPFAM" id="SSF55073">
    <property type="entry name" value="Nucleotide cyclase"/>
    <property type="match status" value="1"/>
</dbReference>
<dbReference type="SMART" id="SM00267">
    <property type="entry name" value="GGDEF"/>
    <property type="match status" value="1"/>
</dbReference>
<dbReference type="PROSITE" id="PS50887">
    <property type="entry name" value="GGDEF"/>
    <property type="match status" value="1"/>
</dbReference>
<evidence type="ECO:0000256" key="3">
    <source>
        <dbReference type="ARBA" id="ARBA00034247"/>
    </source>
</evidence>
<name>Q7MFT0_VIBVY</name>
<comment type="cofactor">
    <cofactor evidence="1">
        <name>Mg(2+)</name>
        <dbReference type="ChEBI" id="CHEBI:18420"/>
    </cofactor>
</comment>
<dbReference type="SMART" id="SM00065">
    <property type="entry name" value="GAF"/>
    <property type="match status" value="1"/>
</dbReference>
<dbReference type="Gene3D" id="3.30.70.270">
    <property type="match status" value="1"/>
</dbReference>
<reference evidence="5 6" key="1">
    <citation type="journal article" date="2003" name="Genome Res.">
        <title>Comparative genome analysis of Vibrio vulnificus, a marine pathogen.</title>
        <authorList>
            <person name="Chen C.Y."/>
            <person name="Wu K.M."/>
            <person name="Chang Y.C."/>
            <person name="Chang C.H."/>
            <person name="Tsai H.C."/>
            <person name="Liao T.L."/>
            <person name="Liu Y.M."/>
            <person name="Chen H.J."/>
            <person name="Shen A.B."/>
            <person name="Li J.C."/>
            <person name="Su T.L."/>
            <person name="Shao C.P."/>
            <person name="Lee C.T."/>
            <person name="Hor L.I."/>
            <person name="Tsai S.F."/>
        </authorList>
    </citation>
    <scope>NUCLEOTIDE SEQUENCE [LARGE SCALE GENOMIC DNA]</scope>
    <source>
        <strain evidence="5 6">YJ016</strain>
    </source>
</reference>
<proteinExistence type="predicted"/>
<dbReference type="InterPro" id="IPR029016">
    <property type="entry name" value="GAF-like_dom_sf"/>
</dbReference>
<dbReference type="FunFam" id="3.30.70.270:FF:000001">
    <property type="entry name" value="Diguanylate cyclase domain protein"/>
    <property type="match status" value="1"/>
</dbReference>
<dbReference type="NCBIfam" id="TIGR00254">
    <property type="entry name" value="GGDEF"/>
    <property type="match status" value="1"/>
</dbReference>
<dbReference type="CDD" id="cd01949">
    <property type="entry name" value="GGDEF"/>
    <property type="match status" value="1"/>
</dbReference>
<dbReference type="InterPro" id="IPR043128">
    <property type="entry name" value="Rev_trsase/Diguanyl_cyclase"/>
</dbReference>
<evidence type="ECO:0000313" key="5">
    <source>
        <dbReference type="EMBL" id="BAC96265.1"/>
    </source>
</evidence>
<dbReference type="AlphaFoldDB" id="Q7MFT0"/>
<dbReference type="GO" id="GO:0052621">
    <property type="term" value="F:diguanylate cyclase activity"/>
    <property type="evidence" value="ECO:0007669"/>
    <property type="project" value="UniProtKB-EC"/>
</dbReference>
<gene>
    <name evidence="5" type="ordered locus">VVA0239</name>
</gene>
<dbReference type="GO" id="GO:0005886">
    <property type="term" value="C:plasma membrane"/>
    <property type="evidence" value="ECO:0007669"/>
    <property type="project" value="TreeGrafter"/>
</dbReference>
<protein>
    <recommendedName>
        <fullName evidence="2">diguanylate cyclase</fullName>
        <ecNumber evidence="2">2.7.7.65</ecNumber>
    </recommendedName>
</protein>
<dbReference type="InterPro" id="IPR003018">
    <property type="entry name" value="GAF"/>
</dbReference>
<dbReference type="Proteomes" id="UP000002675">
    <property type="component" value="Chromosome II"/>
</dbReference>
<dbReference type="GO" id="GO:0043709">
    <property type="term" value="P:cell adhesion involved in single-species biofilm formation"/>
    <property type="evidence" value="ECO:0007669"/>
    <property type="project" value="TreeGrafter"/>
</dbReference>
<comment type="catalytic activity">
    <reaction evidence="3">
        <text>2 GTP = 3',3'-c-di-GMP + 2 diphosphate</text>
        <dbReference type="Rhea" id="RHEA:24898"/>
        <dbReference type="ChEBI" id="CHEBI:33019"/>
        <dbReference type="ChEBI" id="CHEBI:37565"/>
        <dbReference type="ChEBI" id="CHEBI:58805"/>
        <dbReference type="EC" id="2.7.7.65"/>
    </reaction>
</comment>
<evidence type="ECO:0000259" key="4">
    <source>
        <dbReference type="PROSITE" id="PS50887"/>
    </source>
</evidence>
<dbReference type="Gene3D" id="3.30.450.40">
    <property type="match status" value="1"/>
</dbReference>
<dbReference type="GO" id="GO:1902201">
    <property type="term" value="P:negative regulation of bacterial-type flagellum-dependent cell motility"/>
    <property type="evidence" value="ECO:0007669"/>
    <property type="project" value="TreeGrafter"/>
</dbReference>
<dbReference type="SUPFAM" id="SSF55781">
    <property type="entry name" value="GAF domain-like"/>
    <property type="match status" value="1"/>
</dbReference>
<dbReference type="InterPro" id="IPR000160">
    <property type="entry name" value="GGDEF_dom"/>
</dbReference>
<evidence type="ECO:0000256" key="2">
    <source>
        <dbReference type="ARBA" id="ARBA00012528"/>
    </source>
</evidence>
<dbReference type="eggNOG" id="COG3706">
    <property type="taxonomic scope" value="Bacteria"/>
</dbReference>
<evidence type="ECO:0000256" key="1">
    <source>
        <dbReference type="ARBA" id="ARBA00001946"/>
    </source>
</evidence>
<accession>Q7MFT0</accession>
<organism evidence="5 6">
    <name type="scientific">Vibrio vulnificus (strain YJ016)</name>
    <dbReference type="NCBI Taxonomy" id="196600"/>
    <lineage>
        <taxon>Bacteria</taxon>
        <taxon>Pseudomonadati</taxon>
        <taxon>Pseudomonadota</taxon>
        <taxon>Gammaproteobacteria</taxon>
        <taxon>Vibrionales</taxon>
        <taxon>Vibrionaceae</taxon>
        <taxon>Vibrio</taxon>
    </lineage>
</organism>
<dbReference type="InterPro" id="IPR050469">
    <property type="entry name" value="Diguanylate_Cyclase"/>
</dbReference>
<dbReference type="Pfam" id="PF01590">
    <property type="entry name" value="GAF"/>
    <property type="match status" value="1"/>
</dbReference>
<dbReference type="PANTHER" id="PTHR45138:SF9">
    <property type="entry name" value="DIGUANYLATE CYCLASE DGCM-RELATED"/>
    <property type="match status" value="1"/>
</dbReference>
<dbReference type="EMBL" id="BA000038">
    <property type="protein sequence ID" value="BAC96265.1"/>
    <property type="molecule type" value="Genomic_DNA"/>
</dbReference>
<feature type="domain" description="GGDEF" evidence="4">
    <location>
        <begin position="244"/>
        <end position="377"/>
    </location>
</feature>
<dbReference type="STRING" id="672.VV93_v1c32270"/>
<dbReference type="KEGG" id="vvy:VVA0239"/>
<dbReference type="HOGENOM" id="CLU_000445_11_24_6"/>
<dbReference type="Pfam" id="PF00990">
    <property type="entry name" value="GGDEF"/>
    <property type="match status" value="1"/>
</dbReference>
<sequence>MIRYSTHPILNFVRFINYYSWLTMESYLGKGRKPPENDAKPHHRREHNDGFAALPLGFLDELAQSSSLEDVLLCTSYWVREIFQADRASITLDENEREMRLYAFDGNDVQPQECLIPIEGTLVGEAFTQQKVVMSSHDRSEVPSYCKRLSAAGLTTFMIAPLKHKGECYGTLNIAHKQLDAYSELDARVLETLANWVAAQVHKHQQINKMIELAHIDPLTGALNRRAFVEATYFINDKPRHYDHHTALLMIDLDKFKEINDQFGHPAGDKVLMQIAATLKKQIRSDDLLARFGGEEFAILLHHVNAEEAMTLAETLRVTVEQLTIEHHQHRIQCTVSIGIALPSSPNQGFEELMQLADNALYVAKRSGRNQIILSDMSLI</sequence>
<dbReference type="PANTHER" id="PTHR45138">
    <property type="entry name" value="REGULATORY COMPONENTS OF SENSORY TRANSDUCTION SYSTEM"/>
    <property type="match status" value="1"/>
</dbReference>
<dbReference type="EC" id="2.7.7.65" evidence="2"/>